<dbReference type="PANTHER" id="PTHR18964">
    <property type="entry name" value="ROK (REPRESSOR, ORF, KINASE) FAMILY"/>
    <property type="match status" value="1"/>
</dbReference>
<comment type="similarity">
    <text evidence="1">Belongs to the ROK (NagC/XylR) family.</text>
</comment>
<dbReference type="Pfam" id="PF00480">
    <property type="entry name" value="ROK"/>
    <property type="match status" value="1"/>
</dbReference>
<dbReference type="PROSITE" id="PS01125">
    <property type="entry name" value="ROK"/>
    <property type="match status" value="1"/>
</dbReference>
<dbReference type="InterPro" id="IPR000600">
    <property type="entry name" value="ROK"/>
</dbReference>
<sequence>MARFTPLDQQSIKRQNRRRILEALRRSGPVSRAALARAVGLTKSTVSSLVQEMLEEGLLSEGGPHSAGPGRPGTRLEICGENTLALGVELGVEGTQIVLLDLSNRTHGAWGWAVSPETPLSERLCELAAEVQHHIPDPARLLGVGLTLPGVVNEQALLYAPGPGWRNERPAEMLEALLGLPVVVENDANAAAFGETFWEEHPSPLLYIVLTTGLGTGLVVDGQVYRGRFGAAGELGHWLSGQARSRKEAQDAEDTLSLRAMIKGYQATSGRNEDFWRLLEQARAEDPYAIAALDRLAWELGRFVANLCVAFDPAVVVLGGPGAEAWPWLESPLRRALRDLAFLPEHAELPVKPSAFGHLASAMGAAALVLQRFLADGGARLRSPPTSHRVPSLTVGA</sequence>
<dbReference type="RefSeq" id="WP_119359951.1">
    <property type="nucleotide sequence ID" value="NZ_QWKZ01000033.1"/>
</dbReference>
<dbReference type="PANTHER" id="PTHR18964:SF149">
    <property type="entry name" value="BIFUNCTIONAL UDP-N-ACETYLGLUCOSAMINE 2-EPIMERASE_N-ACETYLMANNOSAMINE KINASE"/>
    <property type="match status" value="1"/>
</dbReference>
<name>A0A399EQX8_9DEIN</name>
<dbReference type="InterPro" id="IPR036388">
    <property type="entry name" value="WH-like_DNA-bd_sf"/>
</dbReference>
<dbReference type="InterPro" id="IPR049874">
    <property type="entry name" value="ROK_cs"/>
</dbReference>
<evidence type="ECO:0000313" key="3">
    <source>
        <dbReference type="Proteomes" id="UP000265800"/>
    </source>
</evidence>
<comment type="caution">
    <text evidence="2">The sequence shown here is derived from an EMBL/GenBank/DDBJ whole genome shotgun (WGS) entry which is preliminary data.</text>
</comment>
<evidence type="ECO:0000313" key="2">
    <source>
        <dbReference type="EMBL" id="RIH86358.1"/>
    </source>
</evidence>
<dbReference type="SUPFAM" id="SSF53067">
    <property type="entry name" value="Actin-like ATPase domain"/>
    <property type="match status" value="1"/>
</dbReference>
<dbReference type="Gene3D" id="1.10.10.10">
    <property type="entry name" value="Winged helix-like DNA-binding domain superfamily/Winged helix DNA-binding domain"/>
    <property type="match status" value="1"/>
</dbReference>
<keyword evidence="3" id="KW-1185">Reference proteome</keyword>
<dbReference type="Proteomes" id="UP000265800">
    <property type="component" value="Unassembled WGS sequence"/>
</dbReference>
<dbReference type="AlphaFoldDB" id="A0A399EQX8"/>
<dbReference type="OrthoDB" id="24542at2"/>
<protein>
    <submittedName>
        <fullName evidence="2">N-acetylglucosamine repressor</fullName>
    </submittedName>
</protein>
<dbReference type="InterPro" id="IPR036390">
    <property type="entry name" value="WH_DNA-bd_sf"/>
</dbReference>
<dbReference type="Pfam" id="PF13412">
    <property type="entry name" value="HTH_24"/>
    <property type="match status" value="1"/>
</dbReference>
<dbReference type="InterPro" id="IPR043129">
    <property type="entry name" value="ATPase_NBD"/>
</dbReference>
<evidence type="ECO:0000256" key="1">
    <source>
        <dbReference type="ARBA" id="ARBA00006479"/>
    </source>
</evidence>
<dbReference type="InterPro" id="IPR011991">
    <property type="entry name" value="ArsR-like_HTH"/>
</dbReference>
<proteinExistence type="inferred from homology"/>
<dbReference type="EMBL" id="QWKZ01000033">
    <property type="protein sequence ID" value="RIH86358.1"/>
    <property type="molecule type" value="Genomic_DNA"/>
</dbReference>
<gene>
    <name evidence="2" type="primary">nagC</name>
    <name evidence="2" type="ORF">Mlute_01304</name>
</gene>
<dbReference type="CDD" id="cd00090">
    <property type="entry name" value="HTH_ARSR"/>
    <property type="match status" value="1"/>
</dbReference>
<organism evidence="2 3">
    <name type="scientific">Meiothermus luteus</name>
    <dbReference type="NCBI Taxonomy" id="2026184"/>
    <lineage>
        <taxon>Bacteria</taxon>
        <taxon>Thermotogati</taxon>
        <taxon>Deinococcota</taxon>
        <taxon>Deinococci</taxon>
        <taxon>Thermales</taxon>
        <taxon>Thermaceae</taxon>
        <taxon>Meiothermus</taxon>
    </lineage>
</organism>
<dbReference type="SUPFAM" id="SSF46785">
    <property type="entry name" value="Winged helix' DNA-binding domain"/>
    <property type="match status" value="1"/>
</dbReference>
<reference evidence="2 3" key="1">
    <citation type="submission" date="2018-08" db="EMBL/GenBank/DDBJ databases">
        <title>Meiothermus luteus KCTC 52599 genome sequencing project.</title>
        <authorList>
            <person name="Da Costa M.S."/>
            <person name="Albuquerque L."/>
            <person name="Raposo P."/>
            <person name="Froufe H.J.C."/>
            <person name="Barroso C.S."/>
            <person name="Egas C."/>
        </authorList>
    </citation>
    <scope>NUCLEOTIDE SEQUENCE [LARGE SCALE GENOMIC DNA]</scope>
    <source>
        <strain evidence="2 3">KCTC 52599</strain>
    </source>
</reference>
<dbReference type="Gene3D" id="3.30.420.40">
    <property type="match status" value="2"/>
</dbReference>
<accession>A0A399EQX8</accession>